<reference evidence="1 2" key="1">
    <citation type="journal article" date="2018" name="Mol. Biol. Evol.">
        <title>Analysis of the draft genome of the red seaweed Gracilariopsis chorda provides insights into genome size evolution in Rhodophyta.</title>
        <authorList>
            <person name="Lee J."/>
            <person name="Yang E.C."/>
            <person name="Graf L."/>
            <person name="Yang J.H."/>
            <person name="Qiu H."/>
            <person name="Zel Zion U."/>
            <person name="Chan C.X."/>
            <person name="Stephens T.G."/>
            <person name="Weber A.P.M."/>
            <person name="Boo G.H."/>
            <person name="Boo S.M."/>
            <person name="Kim K.M."/>
            <person name="Shin Y."/>
            <person name="Jung M."/>
            <person name="Lee S.J."/>
            <person name="Yim H.S."/>
            <person name="Lee J.H."/>
            <person name="Bhattacharya D."/>
            <person name="Yoon H.S."/>
        </authorList>
    </citation>
    <scope>NUCLEOTIDE SEQUENCE [LARGE SCALE GENOMIC DNA]</scope>
    <source>
        <strain evidence="1 2">SKKU-2015</strain>
        <tissue evidence="1">Whole body</tissue>
    </source>
</reference>
<proteinExistence type="predicted"/>
<evidence type="ECO:0000313" key="1">
    <source>
        <dbReference type="EMBL" id="PXF40738.1"/>
    </source>
</evidence>
<name>A0A2V3IFD4_9FLOR</name>
<dbReference type="AlphaFoldDB" id="A0A2V3IFD4"/>
<protein>
    <submittedName>
        <fullName evidence="1">Uncharacterized protein</fullName>
    </submittedName>
</protein>
<keyword evidence="2" id="KW-1185">Reference proteome</keyword>
<organism evidence="1 2">
    <name type="scientific">Gracilariopsis chorda</name>
    <dbReference type="NCBI Taxonomy" id="448386"/>
    <lineage>
        <taxon>Eukaryota</taxon>
        <taxon>Rhodophyta</taxon>
        <taxon>Florideophyceae</taxon>
        <taxon>Rhodymeniophycidae</taxon>
        <taxon>Gracilariales</taxon>
        <taxon>Gracilariaceae</taxon>
        <taxon>Gracilariopsis</taxon>
    </lineage>
</organism>
<gene>
    <name evidence="1" type="ORF">BWQ96_09571</name>
</gene>
<sequence>MCTANSQSSVLSRDVVLVVDRTVPTMPLPLYCSFAQVLGVLDHTGQPTIRALFSDGSIEIVPFSDTVFGCRTSDKVSPFTTVKRLEQQALTLALEWFASIRRVHGLLMDENNYHQTIPIEHICRQLFNLSASANLETVQILSTLITLTAENRVLFQIENTPLEPGQQWHEIVPIVTLKQQNIHANIRREPYSDLQPVYALRLATVENSIVNMRHSYPKEMTLYIEALHASHTEKGVLGVTMRKGFYRKRALDHTSNTPYI</sequence>
<dbReference type="Proteomes" id="UP000247409">
    <property type="component" value="Unassembled WGS sequence"/>
</dbReference>
<evidence type="ECO:0000313" key="2">
    <source>
        <dbReference type="Proteomes" id="UP000247409"/>
    </source>
</evidence>
<accession>A0A2V3IFD4</accession>
<comment type="caution">
    <text evidence="1">The sequence shown here is derived from an EMBL/GenBank/DDBJ whole genome shotgun (WGS) entry which is preliminary data.</text>
</comment>
<dbReference type="EMBL" id="NBIV01000263">
    <property type="protein sequence ID" value="PXF40738.1"/>
    <property type="molecule type" value="Genomic_DNA"/>
</dbReference>